<accession>A0A3P8MN37</accession>
<keyword evidence="1" id="KW-0614">Plasmid</keyword>
<organism evidence="1">
    <name type="scientific">Enterococcus faecium</name>
    <name type="common">Streptococcus faecium</name>
    <dbReference type="NCBI Taxonomy" id="1352"/>
    <lineage>
        <taxon>Bacteria</taxon>
        <taxon>Bacillati</taxon>
        <taxon>Bacillota</taxon>
        <taxon>Bacilli</taxon>
        <taxon>Lactobacillales</taxon>
        <taxon>Enterococcaceae</taxon>
        <taxon>Enterococcus</taxon>
    </lineage>
</organism>
<sequence>MGKINLNQIYTAKEMSERIGKNRNYLSQAYRNNKHEILKNFMNYRKIGGTIIFSDNPNNDLSQLITAKEASQLLGKNDEYFAHIYKRFPHRLEGIDHIYTGKTLFLTKESLEAFKKKMNKNVR</sequence>
<dbReference type="RefSeq" id="WP_173495095.1">
    <property type="nucleotide sequence ID" value="NZ_MF580438.1"/>
</dbReference>
<dbReference type="AlphaFoldDB" id="A0A3P8MN37"/>
<reference evidence="1" key="1">
    <citation type="journal article" date="2018" name="Front. Microbiol.">
        <title>Characterization of a Multiresistance Plasmid Carrying the optrA and cfr Resistance Genes From an Enterococcus faecium Clinical Isolate.</title>
        <authorList>
            <person name="Morroni G."/>
            <person name="Brenciani A."/>
            <person name="Antonelli A."/>
            <person name="D'Andrea M.M."/>
            <person name="Di Pilato V."/>
            <person name="Fioriti S."/>
            <person name="Mingoia M."/>
            <person name="Vignaroli C."/>
            <person name="Cirioni O."/>
            <person name="Biavasco F."/>
            <person name="Varaldo P.E."/>
            <person name="Rossolini G.M."/>
            <person name="Giovanetti E."/>
        </authorList>
    </citation>
    <scope>NUCLEOTIDE SEQUENCE</scope>
    <source>
        <strain evidence="1">E35048</strain>
        <plasmid evidence="1">pE35048-oc</plasmid>
    </source>
</reference>
<protein>
    <recommendedName>
        <fullName evidence="2">Theta</fullName>
    </recommendedName>
</protein>
<proteinExistence type="predicted"/>
<evidence type="ECO:0008006" key="2">
    <source>
        <dbReference type="Google" id="ProtNLM"/>
    </source>
</evidence>
<evidence type="ECO:0000313" key="1">
    <source>
        <dbReference type="EMBL" id="AVH81513.1"/>
    </source>
</evidence>
<dbReference type="EMBL" id="MF580438">
    <property type="protein sequence ID" value="AVH81513.1"/>
    <property type="molecule type" value="Genomic_DNA"/>
</dbReference>
<geneLocation type="plasmid" evidence="1">
    <name>pE35048-oc</name>
</geneLocation>
<name>A0A3P8MN37_ENTFC</name>